<organism evidence="2 3">
    <name type="scientific">Spirosoma endophyticum</name>
    <dbReference type="NCBI Taxonomy" id="662367"/>
    <lineage>
        <taxon>Bacteria</taxon>
        <taxon>Pseudomonadati</taxon>
        <taxon>Bacteroidota</taxon>
        <taxon>Cytophagia</taxon>
        <taxon>Cytophagales</taxon>
        <taxon>Cytophagaceae</taxon>
        <taxon>Spirosoma</taxon>
    </lineage>
</organism>
<evidence type="ECO:0008006" key="4">
    <source>
        <dbReference type="Google" id="ProtNLM"/>
    </source>
</evidence>
<gene>
    <name evidence="2" type="ORF">SAMN05216167_10177</name>
</gene>
<accession>A0A1I1EVN1</accession>
<proteinExistence type="predicted"/>
<dbReference type="Pfam" id="PF11138">
    <property type="entry name" value="DUF2911"/>
    <property type="match status" value="1"/>
</dbReference>
<feature type="signal peptide" evidence="1">
    <location>
        <begin position="1"/>
        <end position="24"/>
    </location>
</feature>
<dbReference type="Proteomes" id="UP000198598">
    <property type="component" value="Unassembled WGS sequence"/>
</dbReference>
<evidence type="ECO:0000313" key="3">
    <source>
        <dbReference type="Proteomes" id="UP000198598"/>
    </source>
</evidence>
<protein>
    <recommendedName>
        <fullName evidence="4">DUF2911 domain-containing protein</fullName>
    </recommendedName>
</protein>
<dbReference type="InterPro" id="IPR021314">
    <property type="entry name" value="DUF2911"/>
</dbReference>
<dbReference type="EMBL" id="FOLQ01000001">
    <property type="protein sequence ID" value="SFB91229.1"/>
    <property type="molecule type" value="Genomic_DNA"/>
</dbReference>
<dbReference type="RefSeq" id="WP_093822492.1">
    <property type="nucleotide sequence ID" value="NZ_FOLQ01000001.1"/>
</dbReference>
<sequence>MKKIIVKGLVLTMFGLLLSTVTWAQGDKASRPSPPATASGKVGGATITITYSSPSVKGRNIWGSLVPYGKAWRAGANEATIFETDKDIMVEGKKLPAGKYSLFAVPGEKDWKFMFNSETGQWGIKRGGDANMDPAKDVLTVDAKAGKAASMTEKLKYDVTGKGFVLTWENVEVPVSIK</sequence>
<dbReference type="OrthoDB" id="195456at2"/>
<feature type="chain" id="PRO_5011652356" description="DUF2911 domain-containing protein" evidence="1">
    <location>
        <begin position="25"/>
        <end position="178"/>
    </location>
</feature>
<evidence type="ECO:0000256" key="1">
    <source>
        <dbReference type="SAM" id="SignalP"/>
    </source>
</evidence>
<dbReference type="STRING" id="662367.SAMN05216167_10177"/>
<dbReference type="AlphaFoldDB" id="A0A1I1EVN1"/>
<name>A0A1I1EVN1_9BACT</name>
<evidence type="ECO:0000313" key="2">
    <source>
        <dbReference type="EMBL" id="SFB91229.1"/>
    </source>
</evidence>
<reference evidence="2 3" key="1">
    <citation type="submission" date="2016-10" db="EMBL/GenBank/DDBJ databases">
        <authorList>
            <person name="de Groot N.N."/>
        </authorList>
    </citation>
    <scope>NUCLEOTIDE SEQUENCE [LARGE SCALE GENOMIC DNA]</scope>
    <source>
        <strain evidence="2 3">DSM 26130</strain>
    </source>
</reference>
<keyword evidence="1" id="KW-0732">Signal</keyword>
<keyword evidence="3" id="KW-1185">Reference proteome</keyword>